<name>A0A0D6JKK5_9HYPH</name>
<proteinExistence type="predicted"/>
<sequence>MRELMRTNDPVLLSYVEALLTEVGIDVTVLDVNMSILEGSLGVLPRRAMVAEHHLPKAIKVLQDADLDQWLSDDARR</sequence>
<organism evidence="2 3">
    <name type="scientific">Candidatus Filomicrobium marinum</name>
    <dbReference type="NCBI Taxonomy" id="1608628"/>
    <lineage>
        <taxon>Bacteria</taxon>
        <taxon>Pseudomonadati</taxon>
        <taxon>Pseudomonadota</taxon>
        <taxon>Alphaproteobacteria</taxon>
        <taxon>Hyphomicrobiales</taxon>
        <taxon>Hyphomicrobiaceae</taxon>
        <taxon>Filomicrobium</taxon>
    </lineage>
</organism>
<gene>
    <name evidence="2" type="ORF">YBN1229_v1_3904</name>
</gene>
<reference evidence="3" key="1">
    <citation type="submission" date="2015-02" db="EMBL/GenBank/DDBJ databases">
        <authorList>
            <person name="Chooi Y.-H."/>
        </authorList>
    </citation>
    <scope>NUCLEOTIDE SEQUENCE [LARGE SCALE GENOMIC DNA]</scope>
    <source>
        <strain evidence="3">strain Y</strain>
    </source>
</reference>
<protein>
    <recommendedName>
        <fullName evidence="1">DUF2007 domain-containing protein</fullName>
    </recommendedName>
</protein>
<dbReference type="KEGG" id="fiy:BN1229_v1_3904"/>
<evidence type="ECO:0000313" key="3">
    <source>
        <dbReference type="Proteomes" id="UP000033187"/>
    </source>
</evidence>
<dbReference type="InterPro" id="IPR011322">
    <property type="entry name" value="N-reg_PII-like_a/b"/>
</dbReference>
<dbReference type="EMBL" id="LN829119">
    <property type="protein sequence ID" value="CPR22471.1"/>
    <property type="molecule type" value="Genomic_DNA"/>
</dbReference>
<dbReference type="AlphaFoldDB" id="A0A0D6JKK5"/>
<dbReference type="Gene3D" id="3.30.70.790">
    <property type="entry name" value="UreE, C-terminal domain"/>
    <property type="match status" value="1"/>
</dbReference>
<evidence type="ECO:0000313" key="2">
    <source>
        <dbReference type="EMBL" id="CPR22471.1"/>
    </source>
</evidence>
<dbReference type="InterPro" id="IPR018551">
    <property type="entry name" value="DUF2007"/>
</dbReference>
<dbReference type="Pfam" id="PF09413">
    <property type="entry name" value="DUF2007"/>
    <property type="match status" value="1"/>
</dbReference>
<dbReference type="KEGG" id="fil:BN1229_v1_3916"/>
<dbReference type="RefSeq" id="WP_046479503.1">
    <property type="nucleotide sequence ID" value="NZ_LN829118.1"/>
</dbReference>
<dbReference type="OrthoDB" id="5297170at2"/>
<dbReference type="Proteomes" id="UP000033187">
    <property type="component" value="Chromosome 1"/>
</dbReference>
<accession>A0A0D6JKK5</accession>
<dbReference type="SUPFAM" id="SSF54913">
    <property type="entry name" value="GlnB-like"/>
    <property type="match status" value="1"/>
</dbReference>
<keyword evidence="3" id="KW-1185">Reference proteome</keyword>
<evidence type="ECO:0000259" key="1">
    <source>
        <dbReference type="Pfam" id="PF09413"/>
    </source>
</evidence>
<feature type="domain" description="DUF2007" evidence="1">
    <location>
        <begin position="1"/>
        <end position="65"/>
    </location>
</feature>